<keyword evidence="1" id="KW-0812">Transmembrane</keyword>
<evidence type="ECO:0000313" key="2">
    <source>
        <dbReference type="EMBL" id="KAF2685296.1"/>
    </source>
</evidence>
<gene>
    <name evidence="2" type="ORF">K458DRAFT_365622</name>
</gene>
<keyword evidence="1" id="KW-1133">Transmembrane helix</keyword>
<dbReference type="InterPro" id="IPR021840">
    <property type="entry name" value="DUF3433"/>
</dbReference>
<dbReference type="Pfam" id="PF11915">
    <property type="entry name" value="DUF3433"/>
    <property type="match status" value="2"/>
</dbReference>
<keyword evidence="3" id="KW-1185">Reference proteome</keyword>
<dbReference type="AlphaFoldDB" id="A0A6G1J453"/>
<sequence>MVFETLKKVPTVKIERLGTLSKEKDFDIGGRMKRSWTAFSQKTLSMRPRNWNPPALHPVTLSLAILVPLALLATLQVLLHRSQRDNGIIFAADINDLPLSRTFLYQYFPTIIAVFFSMFWAWIDLEVKRLEPYFQLSRPEGALGKDSLLLCYPFGFIPLVPLRALRKRHWTVFWASLALVLVTWGLVPIQAGIFTTSDVSRSFLAEFNVSTSFIPADQQPNALTLRFAQSAYGIVALNETLPPYMTREYMLAPFSPSTAVGASTEEEAEDSAEWVAPTKMYGLELRCEPAIKIQTKGWPVYNSTTGCMMMAGPSGNDTVLAGSGMINAVKPFSTMFAGKWPTESSSVYIDYCPPERNHTFFAAFTRNKERKADPPQNVTAIFCEPFYYEQDVTAVVDSRTKQPTNVTVFGVKQQLPANMFNTTWLEVMMNGGTSSIEVPGDAMPDTVVPSWRGQMLDIDLSYVSDTQPMASMAIIVGNRPLSDYLDWTALADSYQKAWRLLFARAMVDALDVDTPTFEPVIGSRSVISNAVVVEPIFTYIVEGLLGVVSILAMALFFISWTRTTVLHSNPKSLASIMSLVAENETLLADFAKLDCSTLGELQETVKHRTFKLNSDDQKISIDEVHPVMDVEHVSQATNLLKQVQRPVRPIEFSAWVCVPFIALFATMTIGLAVLFIKSKAQAGLPLPSGIKIAQNLLENYIPTASATLIEPVWILFNRLFCLLQPIEELQNCNAKAKVSIDLNYSSLPPQLVIFKASRAGHFVLAVVCAMALLANLLAVAFAGIFHHGLVEIQKPTTFQSPFETMFVSINGTSGPIGNKLAGSDEKSGAYRGGTGKNQFLIAESNLTRGTPLPAWTDAKFFYMPFTPSTNGVDIGVYYEADTTALGAELDCIDLEHGADFHANLTEGVNVTITSGNLRVKCTNPPGFRVDAGPNSGIADGPVCQRGPSALELVLTLETESANASLAEKELCWGAVVLGWVRDTEGSCNLTRKVELNANNSFFVQCQPRIVTGSGRAQVNTEGRLLKNASVLARNLDSDQRKPIFSNGPSDLIAQSNRYLFQLLIPNWHSDSFASDFINYFTAHAVNSSRLLDPTRRLPTLDEVQAPLSKAYSSLFAIWLGANKEQLFVPRANGSTNPTSGWKVAREERLFLSTPLFAIAEGILVLYTIVAVVVYLRRPGEYLPRLPTSIASVVGLFAAGDSVRDMRGTSHFGSKERTNHLQKLDARYGYGSFVGVDGMVHIGIEKALFVRSRSSTTRSGRRN</sequence>
<dbReference type="EMBL" id="MU005579">
    <property type="protein sequence ID" value="KAF2685296.1"/>
    <property type="molecule type" value="Genomic_DNA"/>
</dbReference>
<feature type="transmembrane region" description="Helical" evidence="1">
    <location>
        <begin position="55"/>
        <end position="79"/>
    </location>
</feature>
<dbReference type="OrthoDB" id="3248909at2759"/>
<feature type="transmembrane region" description="Helical" evidence="1">
    <location>
        <begin position="1149"/>
        <end position="1175"/>
    </location>
</feature>
<dbReference type="PANTHER" id="PTHR37544">
    <property type="entry name" value="SPRAY-RELATED"/>
    <property type="match status" value="1"/>
</dbReference>
<feature type="transmembrane region" description="Helical" evidence="1">
    <location>
        <begin position="104"/>
        <end position="123"/>
    </location>
</feature>
<feature type="transmembrane region" description="Helical" evidence="1">
    <location>
        <begin position="652"/>
        <end position="676"/>
    </location>
</feature>
<keyword evidence="1" id="KW-0472">Membrane</keyword>
<name>A0A6G1J453_9PLEO</name>
<dbReference type="Proteomes" id="UP000799291">
    <property type="component" value="Unassembled WGS sequence"/>
</dbReference>
<evidence type="ECO:0000313" key="3">
    <source>
        <dbReference type="Proteomes" id="UP000799291"/>
    </source>
</evidence>
<dbReference type="PANTHER" id="PTHR37544:SF3">
    <property type="entry name" value="SPRAY"/>
    <property type="match status" value="1"/>
</dbReference>
<reference evidence="2" key="1">
    <citation type="journal article" date="2020" name="Stud. Mycol.">
        <title>101 Dothideomycetes genomes: a test case for predicting lifestyles and emergence of pathogens.</title>
        <authorList>
            <person name="Haridas S."/>
            <person name="Albert R."/>
            <person name="Binder M."/>
            <person name="Bloem J."/>
            <person name="Labutti K."/>
            <person name="Salamov A."/>
            <person name="Andreopoulos B."/>
            <person name="Baker S."/>
            <person name="Barry K."/>
            <person name="Bills G."/>
            <person name="Bluhm B."/>
            <person name="Cannon C."/>
            <person name="Castanera R."/>
            <person name="Culley D."/>
            <person name="Daum C."/>
            <person name="Ezra D."/>
            <person name="Gonzalez J."/>
            <person name="Henrissat B."/>
            <person name="Kuo A."/>
            <person name="Liang C."/>
            <person name="Lipzen A."/>
            <person name="Lutzoni F."/>
            <person name="Magnuson J."/>
            <person name="Mondo S."/>
            <person name="Nolan M."/>
            <person name="Ohm R."/>
            <person name="Pangilinan J."/>
            <person name="Park H.-J."/>
            <person name="Ramirez L."/>
            <person name="Alfaro M."/>
            <person name="Sun H."/>
            <person name="Tritt A."/>
            <person name="Yoshinaga Y."/>
            <person name="Zwiers L.-H."/>
            <person name="Turgeon B."/>
            <person name="Goodwin S."/>
            <person name="Spatafora J."/>
            <person name="Crous P."/>
            <person name="Grigoriev I."/>
        </authorList>
    </citation>
    <scope>NUCLEOTIDE SEQUENCE</scope>
    <source>
        <strain evidence="2">CBS 122367</strain>
    </source>
</reference>
<accession>A0A6G1J453</accession>
<feature type="transmembrane region" description="Helical" evidence="1">
    <location>
        <begin position="143"/>
        <end position="160"/>
    </location>
</feature>
<organism evidence="2 3">
    <name type="scientific">Lentithecium fluviatile CBS 122367</name>
    <dbReference type="NCBI Taxonomy" id="1168545"/>
    <lineage>
        <taxon>Eukaryota</taxon>
        <taxon>Fungi</taxon>
        <taxon>Dikarya</taxon>
        <taxon>Ascomycota</taxon>
        <taxon>Pezizomycotina</taxon>
        <taxon>Dothideomycetes</taxon>
        <taxon>Pleosporomycetidae</taxon>
        <taxon>Pleosporales</taxon>
        <taxon>Massarineae</taxon>
        <taxon>Lentitheciaceae</taxon>
        <taxon>Lentithecium</taxon>
    </lineage>
</organism>
<feature type="transmembrane region" description="Helical" evidence="1">
    <location>
        <begin position="536"/>
        <end position="558"/>
    </location>
</feature>
<evidence type="ECO:0000256" key="1">
    <source>
        <dbReference type="SAM" id="Phobius"/>
    </source>
</evidence>
<protein>
    <submittedName>
        <fullName evidence="2">Uncharacterized protein</fullName>
    </submittedName>
</protein>
<feature type="transmembrane region" description="Helical" evidence="1">
    <location>
        <begin position="762"/>
        <end position="785"/>
    </location>
</feature>
<proteinExistence type="predicted"/>
<feature type="transmembrane region" description="Helical" evidence="1">
    <location>
        <begin position="172"/>
        <end position="194"/>
    </location>
</feature>